<reference evidence="2 3" key="1">
    <citation type="submission" date="2020-04" db="EMBL/GenBank/DDBJ databases">
        <authorList>
            <person name="Hitch T.C.A."/>
            <person name="Wylensek D."/>
            <person name="Clavel T."/>
        </authorList>
    </citation>
    <scope>NUCLEOTIDE SEQUENCE [LARGE SCALE GENOMIC DNA]</scope>
    <source>
        <strain evidence="2 3">Med78_4-601-WT-2</strain>
    </source>
</reference>
<dbReference type="InterPro" id="IPR052934">
    <property type="entry name" value="Methyl-DNA_Rec/Restrict_Enz"/>
</dbReference>
<dbReference type="AlphaFoldDB" id="A0AA44DKM1"/>
<name>A0AA44DKM1_PARBF</name>
<organism evidence="2 3">
    <name type="scientific">Paraclostridium bifermentans</name>
    <name type="common">Clostridium bifermentans</name>
    <dbReference type="NCBI Taxonomy" id="1490"/>
    <lineage>
        <taxon>Bacteria</taxon>
        <taxon>Bacillati</taxon>
        <taxon>Bacillota</taxon>
        <taxon>Clostridia</taxon>
        <taxon>Peptostreptococcales</taxon>
        <taxon>Peptostreptococcaceae</taxon>
        <taxon>Paraclostridium</taxon>
    </lineage>
</organism>
<proteinExistence type="predicted"/>
<evidence type="ECO:0000313" key="3">
    <source>
        <dbReference type="Proteomes" id="UP000573963"/>
    </source>
</evidence>
<dbReference type="Pfam" id="PF07728">
    <property type="entry name" value="AAA_5"/>
    <property type="match status" value="1"/>
</dbReference>
<feature type="domain" description="ATPase dynein-related AAA" evidence="1">
    <location>
        <begin position="20"/>
        <end position="211"/>
    </location>
</feature>
<dbReference type="PANTHER" id="PTHR37291">
    <property type="entry name" value="5-METHYLCYTOSINE-SPECIFIC RESTRICTION ENZYME B"/>
    <property type="match status" value="1"/>
</dbReference>
<dbReference type="PANTHER" id="PTHR37291:SF1">
    <property type="entry name" value="TYPE IV METHYL-DIRECTED RESTRICTION ENZYME ECOKMCRB SUBUNIT"/>
    <property type="match status" value="1"/>
</dbReference>
<dbReference type="SUPFAM" id="SSF52540">
    <property type="entry name" value="P-loop containing nucleoside triphosphate hydrolases"/>
    <property type="match status" value="1"/>
</dbReference>
<dbReference type="GO" id="GO:0016887">
    <property type="term" value="F:ATP hydrolysis activity"/>
    <property type="evidence" value="ECO:0007669"/>
    <property type="project" value="InterPro"/>
</dbReference>
<dbReference type="Gene3D" id="3.40.50.300">
    <property type="entry name" value="P-loop containing nucleotide triphosphate hydrolases"/>
    <property type="match status" value="1"/>
</dbReference>
<evidence type="ECO:0000313" key="2">
    <source>
        <dbReference type="EMBL" id="NME09455.1"/>
    </source>
</evidence>
<protein>
    <submittedName>
        <fullName evidence="2">AAA domain-containing protein</fullName>
    </submittedName>
</protein>
<dbReference type="InterPro" id="IPR027417">
    <property type="entry name" value="P-loop_NTPase"/>
</dbReference>
<comment type="caution">
    <text evidence="2">The sequence shown here is derived from an EMBL/GenBank/DDBJ whole genome shotgun (WGS) entry which is preliminary data.</text>
</comment>
<dbReference type="GO" id="GO:0005524">
    <property type="term" value="F:ATP binding"/>
    <property type="evidence" value="ECO:0007669"/>
    <property type="project" value="InterPro"/>
</dbReference>
<evidence type="ECO:0000259" key="1">
    <source>
        <dbReference type="Pfam" id="PF07728"/>
    </source>
</evidence>
<accession>A0AA44DKM1</accession>
<dbReference type="InterPro" id="IPR011704">
    <property type="entry name" value="ATPase_dyneun-rel_AAA"/>
</dbReference>
<dbReference type="EMBL" id="JABAFD010000004">
    <property type="protein sequence ID" value="NME09455.1"/>
    <property type="molecule type" value="Genomic_DNA"/>
</dbReference>
<dbReference type="Proteomes" id="UP000573963">
    <property type="component" value="Unassembled WGS sequence"/>
</dbReference>
<gene>
    <name evidence="2" type="ORF">HF875_07980</name>
</gene>
<sequence length="330" mass="38373">MNMYKDILVNNEVSESLPKNMIVYGAPGTGKSYKINELKKLYFDTPSLYKRVTFYPSYSYAQFVGSYKPAPAYKQGESDKVKNIFGDIVDEPVINYEYIPGPVLTMILKAISNPENNYLLIIEEINRGDAASIFGDLFQILDRDSSGDSEYRIELSNELKHHIQLAMDKDDELKEEIIEQGLYIPKNLFIWATMNSADQGVTQLDSAFKRRWDFEYIDIDKNCESIENEMVDINGIGNIAWNKFRCVLNDKMLSDNVKEDKLIGPFFIKPKDIKNKELFEKAFKYKLLMYLCEDVYRHGKDRLFYESSFSKILKSYENGEPIFKIDFDNN</sequence>